<keyword evidence="1 3" id="KW-0732">Signal</keyword>
<dbReference type="Proteomes" id="UP000824265">
    <property type="component" value="Unassembled WGS sequence"/>
</dbReference>
<evidence type="ECO:0000256" key="1">
    <source>
        <dbReference type="ARBA" id="ARBA00022729"/>
    </source>
</evidence>
<dbReference type="Gene3D" id="2.70.70.10">
    <property type="entry name" value="Glucose Permease (Domain IIA)"/>
    <property type="match status" value="1"/>
</dbReference>
<feature type="signal peptide" evidence="3">
    <location>
        <begin position="1"/>
        <end position="26"/>
    </location>
</feature>
<dbReference type="Pfam" id="PF24568">
    <property type="entry name" value="CC_PcsB"/>
    <property type="match status" value="1"/>
</dbReference>
<dbReference type="PANTHER" id="PTHR21666">
    <property type="entry name" value="PEPTIDASE-RELATED"/>
    <property type="match status" value="1"/>
</dbReference>
<evidence type="ECO:0000259" key="5">
    <source>
        <dbReference type="Pfam" id="PF24568"/>
    </source>
</evidence>
<dbReference type="InterPro" id="IPR016047">
    <property type="entry name" value="M23ase_b-sheet_dom"/>
</dbReference>
<organism evidence="6 7">
    <name type="scientific">Candidatus Acetatifactor stercoripullorum</name>
    <dbReference type="NCBI Taxonomy" id="2838414"/>
    <lineage>
        <taxon>Bacteria</taxon>
        <taxon>Bacillati</taxon>
        <taxon>Bacillota</taxon>
        <taxon>Clostridia</taxon>
        <taxon>Lachnospirales</taxon>
        <taxon>Lachnospiraceae</taxon>
        <taxon>Acetatifactor</taxon>
    </lineage>
</organism>
<feature type="chain" id="PRO_5039335681" evidence="3">
    <location>
        <begin position="27"/>
        <end position="409"/>
    </location>
</feature>
<keyword evidence="2" id="KW-0175">Coiled coil</keyword>
<dbReference type="Gene3D" id="6.10.250.3150">
    <property type="match status" value="1"/>
</dbReference>
<comment type="caution">
    <text evidence="6">The sequence shown here is derived from an EMBL/GenBank/DDBJ whole genome shotgun (WGS) entry which is preliminary data.</text>
</comment>
<name>A0A9D1R343_9FIRM</name>
<dbReference type="InterPro" id="IPR050570">
    <property type="entry name" value="Cell_wall_metabolism_enzyme"/>
</dbReference>
<feature type="coiled-coil region" evidence="2">
    <location>
        <begin position="190"/>
        <end position="266"/>
    </location>
</feature>
<evidence type="ECO:0000313" key="7">
    <source>
        <dbReference type="Proteomes" id="UP000824265"/>
    </source>
</evidence>
<protein>
    <submittedName>
        <fullName evidence="6">Peptidoglycan DD-metalloendopeptidase family protein</fullName>
    </submittedName>
</protein>
<evidence type="ECO:0000256" key="3">
    <source>
        <dbReference type="SAM" id="SignalP"/>
    </source>
</evidence>
<proteinExistence type="predicted"/>
<dbReference type="EMBL" id="DXGH01000002">
    <property type="protein sequence ID" value="HIW79985.1"/>
    <property type="molecule type" value="Genomic_DNA"/>
</dbReference>
<dbReference type="GO" id="GO:0004222">
    <property type="term" value="F:metalloendopeptidase activity"/>
    <property type="evidence" value="ECO:0007669"/>
    <property type="project" value="TreeGrafter"/>
</dbReference>
<dbReference type="Pfam" id="PF01551">
    <property type="entry name" value="Peptidase_M23"/>
    <property type="match status" value="1"/>
</dbReference>
<sequence>MKKKSILLCLAAALLLGLTIRPGLLASATSMSSITSDSIKEKQEQIEQAEKEKETLQSNLSDLKEIKENLETEKTNLTNYVAELDRNLSDIEDNITELRQQISAKEEEITLTQAELDAALEKEENQKESMIARIRCIYEKGQPQVVELLAGSESFGDFLNKADYVEKTVAYDKQMWEEYKENRQLIELCKQELELDRQILEQAKTNVETEQANLEELIAQKNQDITEYESDISNKEQAIKEYEAELAAQNAEIEALEAAIAEEKKQILASSGTVLSYDGGMFKFPLASYTRISDDYGMRIHPTLGVEQFHNGVDFASPKGTAIYAAYDGQVVAATYSATMGNYVMIDHGDGLYTIYMHASALYVTKGDVVVRGETIAAVGSTGRSTGNHLHFSVRLNGSYVSPWNYLSE</sequence>
<reference evidence="6" key="2">
    <citation type="submission" date="2021-04" db="EMBL/GenBank/DDBJ databases">
        <authorList>
            <person name="Gilroy R."/>
        </authorList>
    </citation>
    <scope>NUCLEOTIDE SEQUENCE</scope>
    <source>
        <strain evidence="6">CHK195-6426</strain>
    </source>
</reference>
<feature type="domain" description="M23ase beta-sheet core" evidence="4">
    <location>
        <begin position="308"/>
        <end position="403"/>
    </location>
</feature>
<accession>A0A9D1R343</accession>
<dbReference type="InterPro" id="IPR057309">
    <property type="entry name" value="PcsB_CC"/>
</dbReference>
<dbReference type="SUPFAM" id="SSF51261">
    <property type="entry name" value="Duplicated hybrid motif"/>
    <property type="match status" value="1"/>
</dbReference>
<dbReference type="CDD" id="cd12797">
    <property type="entry name" value="M23_peptidase"/>
    <property type="match status" value="1"/>
</dbReference>
<evidence type="ECO:0000256" key="2">
    <source>
        <dbReference type="SAM" id="Coils"/>
    </source>
</evidence>
<dbReference type="InterPro" id="IPR011055">
    <property type="entry name" value="Dup_hybrid_motif"/>
</dbReference>
<feature type="domain" description="Peptidoglycan hydrolase PcsB coiled-coil" evidence="5">
    <location>
        <begin position="121"/>
        <end position="187"/>
    </location>
</feature>
<dbReference type="PANTHER" id="PTHR21666:SF289">
    <property type="entry name" value="L-ALA--D-GLU ENDOPEPTIDASE"/>
    <property type="match status" value="1"/>
</dbReference>
<gene>
    <name evidence="6" type="ORF">H9742_00420</name>
</gene>
<feature type="coiled-coil region" evidence="2">
    <location>
        <begin position="32"/>
        <end position="140"/>
    </location>
</feature>
<dbReference type="AlphaFoldDB" id="A0A9D1R343"/>
<reference evidence="6" key="1">
    <citation type="journal article" date="2021" name="PeerJ">
        <title>Extensive microbial diversity within the chicken gut microbiome revealed by metagenomics and culture.</title>
        <authorList>
            <person name="Gilroy R."/>
            <person name="Ravi A."/>
            <person name="Getino M."/>
            <person name="Pursley I."/>
            <person name="Horton D.L."/>
            <person name="Alikhan N.F."/>
            <person name="Baker D."/>
            <person name="Gharbi K."/>
            <person name="Hall N."/>
            <person name="Watson M."/>
            <person name="Adriaenssens E.M."/>
            <person name="Foster-Nyarko E."/>
            <person name="Jarju S."/>
            <person name="Secka A."/>
            <person name="Antonio M."/>
            <person name="Oren A."/>
            <person name="Chaudhuri R.R."/>
            <person name="La Ragione R."/>
            <person name="Hildebrand F."/>
            <person name="Pallen M.J."/>
        </authorList>
    </citation>
    <scope>NUCLEOTIDE SEQUENCE</scope>
    <source>
        <strain evidence="6">CHK195-6426</strain>
    </source>
</reference>
<evidence type="ECO:0000313" key="6">
    <source>
        <dbReference type="EMBL" id="HIW79985.1"/>
    </source>
</evidence>
<evidence type="ECO:0000259" key="4">
    <source>
        <dbReference type="Pfam" id="PF01551"/>
    </source>
</evidence>